<comment type="subcellular location">
    <subcellularLocation>
        <location evidence="1">Cytoplasm</location>
    </subcellularLocation>
</comment>
<dbReference type="InterPro" id="IPR007052">
    <property type="entry name" value="CS_dom"/>
</dbReference>
<reference evidence="5" key="2">
    <citation type="submission" date="2021-05" db="UniProtKB">
        <authorList>
            <consortium name="EnsemblPlants"/>
        </authorList>
    </citation>
    <scope>IDENTIFICATION</scope>
    <source>
        <strain evidence="5">subsp. malaccensis</strain>
    </source>
</reference>
<dbReference type="InterPro" id="IPR008978">
    <property type="entry name" value="HSP20-like_chaperone"/>
</dbReference>
<name>A0A804HUA7_MUSAM</name>
<dbReference type="Proteomes" id="UP000012960">
    <property type="component" value="Unplaced"/>
</dbReference>
<gene>
    <name evidence="4" type="ORF">GSMUA_298750.1</name>
</gene>
<dbReference type="EMBL" id="HG996466">
    <property type="protein sequence ID" value="CAG1859580.1"/>
    <property type="molecule type" value="Genomic_DNA"/>
</dbReference>
<evidence type="ECO:0000256" key="2">
    <source>
        <dbReference type="ARBA" id="ARBA00022490"/>
    </source>
</evidence>
<accession>A0A804HUA7</accession>
<reference evidence="4" key="1">
    <citation type="submission" date="2021-03" db="EMBL/GenBank/DDBJ databases">
        <authorList>
            <consortium name="Genoscope - CEA"/>
            <person name="William W."/>
        </authorList>
    </citation>
    <scope>NUCLEOTIDE SEQUENCE</scope>
    <source>
        <strain evidence="4">Doubled-haploid Pahang</strain>
    </source>
</reference>
<dbReference type="InterPro" id="IPR037898">
    <property type="entry name" value="NudC_fam"/>
</dbReference>
<sequence>MQSQTLKMVSTYYKYSWTWTFQDTHLKVGLKGQPPFISVNLYRPVKTEDCFWSIGWTIHFYTFDQAKSDGMVEILQKMMFEQWQKAMGLPTSDDK</sequence>
<keyword evidence="2" id="KW-0963">Cytoplasm</keyword>
<dbReference type="SUPFAM" id="SSF49764">
    <property type="entry name" value="HSP20-like chaperones"/>
    <property type="match status" value="1"/>
</dbReference>
<organism evidence="5 6">
    <name type="scientific">Musa acuminata subsp. malaccensis</name>
    <name type="common">Wild banana</name>
    <name type="synonym">Musa malaccensis</name>
    <dbReference type="NCBI Taxonomy" id="214687"/>
    <lineage>
        <taxon>Eukaryota</taxon>
        <taxon>Viridiplantae</taxon>
        <taxon>Streptophyta</taxon>
        <taxon>Embryophyta</taxon>
        <taxon>Tracheophyta</taxon>
        <taxon>Spermatophyta</taxon>
        <taxon>Magnoliopsida</taxon>
        <taxon>Liliopsida</taxon>
        <taxon>Zingiberales</taxon>
        <taxon>Musaceae</taxon>
        <taxon>Musa</taxon>
    </lineage>
</organism>
<dbReference type="InParanoid" id="A0A804HUA7"/>
<dbReference type="Pfam" id="PF04969">
    <property type="entry name" value="CS"/>
    <property type="match status" value="1"/>
</dbReference>
<evidence type="ECO:0000313" key="5">
    <source>
        <dbReference type="EnsemblPlants" id="Ma01_p15090.1"/>
    </source>
</evidence>
<dbReference type="GO" id="GO:0005737">
    <property type="term" value="C:cytoplasm"/>
    <property type="evidence" value="ECO:0007669"/>
    <property type="project" value="UniProtKB-SubCell"/>
</dbReference>
<dbReference type="AlphaFoldDB" id="A0A804HUA7"/>
<evidence type="ECO:0000259" key="3">
    <source>
        <dbReference type="Pfam" id="PF04969"/>
    </source>
</evidence>
<evidence type="ECO:0000313" key="4">
    <source>
        <dbReference type="EMBL" id="CAG1859580.1"/>
    </source>
</evidence>
<dbReference type="PANTHER" id="PTHR12356:SF3">
    <property type="entry name" value="NUCLEAR MIGRATION PROTEIN NUDC"/>
    <property type="match status" value="1"/>
</dbReference>
<dbReference type="PANTHER" id="PTHR12356">
    <property type="entry name" value="NUCLEAR MOVEMENT PROTEIN NUDC"/>
    <property type="match status" value="1"/>
</dbReference>
<dbReference type="Gramene" id="Ma01_t15090.1">
    <property type="protein sequence ID" value="Ma01_p15090.1"/>
    <property type="gene ID" value="Ma01_g15090"/>
</dbReference>
<dbReference type="Gene3D" id="2.60.40.790">
    <property type="match status" value="1"/>
</dbReference>
<protein>
    <submittedName>
        <fullName evidence="4">(wild Malaysian banana) hypothetical protein</fullName>
    </submittedName>
</protein>
<evidence type="ECO:0000256" key="1">
    <source>
        <dbReference type="ARBA" id="ARBA00004496"/>
    </source>
</evidence>
<feature type="domain" description="CS" evidence="3">
    <location>
        <begin position="19"/>
        <end position="55"/>
    </location>
</feature>
<keyword evidence="6" id="KW-1185">Reference proteome</keyword>
<evidence type="ECO:0000313" key="6">
    <source>
        <dbReference type="Proteomes" id="UP000012960"/>
    </source>
</evidence>
<dbReference type="EnsemblPlants" id="Ma01_t15090.1">
    <property type="protein sequence ID" value="Ma01_p15090.1"/>
    <property type="gene ID" value="Ma01_g15090"/>
</dbReference>
<proteinExistence type="predicted"/>